<organism evidence="1 2">
    <name type="scientific">Portunus trituberculatus</name>
    <name type="common">Swimming crab</name>
    <name type="synonym">Neptunus trituberculatus</name>
    <dbReference type="NCBI Taxonomy" id="210409"/>
    <lineage>
        <taxon>Eukaryota</taxon>
        <taxon>Metazoa</taxon>
        <taxon>Ecdysozoa</taxon>
        <taxon>Arthropoda</taxon>
        <taxon>Crustacea</taxon>
        <taxon>Multicrustacea</taxon>
        <taxon>Malacostraca</taxon>
        <taxon>Eumalacostraca</taxon>
        <taxon>Eucarida</taxon>
        <taxon>Decapoda</taxon>
        <taxon>Pleocyemata</taxon>
        <taxon>Brachyura</taxon>
        <taxon>Eubrachyura</taxon>
        <taxon>Portunoidea</taxon>
        <taxon>Portunidae</taxon>
        <taxon>Portuninae</taxon>
        <taxon>Portunus</taxon>
    </lineage>
</organism>
<keyword evidence="2" id="KW-1185">Reference proteome</keyword>
<comment type="caution">
    <text evidence="1">The sequence shown here is derived from an EMBL/GenBank/DDBJ whole genome shotgun (WGS) entry which is preliminary data.</text>
</comment>
<dbReference type="AlphaFoldDB" id="A0A5B7J547"/>
<proteinExistence type="predicted"/>
<gene>
    <name evidence="1" type="ORF">E2C01_084547</name>
</gene>
<sequence length="87" mass="9193">MSDCSYVILCPVRAAPAVAGWLGGFSRTPTSMCGRVKCCTAGTTCVPAGLPLSPSSPGTNTMRWCTSLHSRYVVILTGDVIFSFNMQ</sequence>
<evidence type="ECO:0000313" key="2">
    <source>
        <dbReference type="Proteomes" id="UP000324222"/>
    </source>
</evidence>
<protein>
    <submittedName>
        <fullName evidence="1">Uncharacterized protein</fullName>
    </submittedName>
</protein>
<dbReference type="Proteomes" id="UP000324222">
    <property type="component" value="Unassembled WGS sequence"/>
</dbReference>
<accession>A0A5B7J547</accession>
<reference evidence="1 2" key="1">
    <citation type="submission" date="2019-05" db="EMBL/GenBank/DDBJ databases">
        <title>Another draft genome of Portunus trituberculatus and its Hox gene families provides insights of decapod evolution.</title>
        <authorList>
            <person name="Jeong J.-H."/>
            <person name="Song I."/>
            <person name="Kim S."/>
            <person name="Choi T."/>
            <person name="Kim D."/>
            <person name="Ryu S."/>
            <person name="Kim W."/>
        </authorList>
    </citation>
    <scope>NUCLEOTIDE SEQUENCE [LARGE SCALE GENOMIC DNA]</scope>
    <source>
        <tissue evidence="1">Muscle</tissue>
    </source>
</reference>
<evidence type="ECO:0000313" key="1">
    <source>
        <dbReference type="EMBL" id="MPC89593.1"/>
    </source>
</evidence>
<dbReference type="EMBL" id="VSRR010081560">
    <property type="protein sequence ID" value="MPC89593.1"/>
    <property type="molecule type" value="Genomic_DNA"/>
</dbReference>
<name>A0A5B7J547_PORTR</name>